<accession>A0A8T5UQZ9</accession>
<dbReference type="SUPFAM" id="SSF53335">
    <property type="entry name" value="S-adenosyl-L-methionine-dependent methyltransferases"/>
    <property type="match status" value="1"/>
</dbReference>
<dbReference type="GO" id="GO:0008168">
    <property type="term" value="F:methyltransferase activity"/>
    <property type="evidence" value="ECO:0007669"/>
    <property type="project" value="UniProtKB-KW"/>
</dbReference>
<evidence type="ECO:0000313" key="3">
    <source>
        <dbReference type="Proteomes" id="UP000825933"/>
    </source>
</evidence>
<dbReference type="Proteomes" id="UP000825933">
    <property type="component" value="Unassembled WGS sequence"/>
</dbReference>
<dbReference type="PANTHER" id="PTHR43591">
    <property type="entry name" value="METHYLTRANSFERASE"/>
    <property type="match status" value="1"/>
</dbReference>
<keyword evidence="2" id="KW-0808">Transferase</keyword>
<dbReference type="Pfam" id="PF13649">
    <property type="entry name" value="Methyltransf_25"/>
    <property type="match status" value="1"/>
</dbReference>
<evidence type="ECO:0000313" key="2">
    <source>
        <dbReference type="EMBL" id="MBZ2166412.1"/>
    </source>
</evidence>
<dbReference type="RefSeq" id="WP_223791965.1">
    <property type="nucleotide sequence ID" value="NZ_JAIOUQ010000013.1"/>
</dbReference>
<dbReference type="PANTHER" id="PTHR43591:SF24">
    <property type="entry name" value="2-METHOXY-6-POLYPRENYL-1,4-BENZOQUINOL METHYLASE, MITOCHONDRIAL"/>
    <property type="match status" value="1"/>
</dbReference>
<dbReference type="InterPro" id="IPR029063">
    <property type="entry name" value="SAM-dependent_MTases_sf"/>
</dbReference>
<organism evidence="2 3">
    <name type="scientific">Methanobacterium spitsbergense</name>
    <dbReference type="NCBI Taxonomy" id="2874285"/>
    <lineage>
        <taxon>Archaea</taxon>
        <taxon>Methanobacteriati</taxon>
        <taxon>Methanobacteriota</taxon>
        <taxon>Methanomada group</taxon>
        <taxon>Methanobacteria</taxon>
        <taxon>Methanobacteriales</taxon>
        <taxon>Methanobacteriaceae</taxon>
        <taxon>Methanobacterium</taxon>
    </lineage>
</organism>
<keyword evidence="3" id="KW-1185">Reference proteome</keyword>
<name>A0A8T5UQZ9_9EURY</name>
<dbReference type="AlphaFoldDB" id="A0A8T5UQZ9"/>
<evidence type="ECO:0000259" key="1">
    <source>
        <dbReference type="Pfam" id="PF13649"/>
    </source>
</evidence>
<comment type="caution">
    <text evidence="2">The sequence shown here is derived from an EMBL/GenBank/DDBJ whole genome shotgun (WGS) entry which is preliminary data.</text>
</comment>
<dbReference type="InterPro" id="IPR041698">
    <property type="entry name" value="Methyltransf_25"/>
</dbReference>
<dbReference type="CDD" id="cd02440">
    <property type="entry name" value="AdoMet_MTases"/>
    <property type="match status" value="1"/>
</dbReference>
<feature type="domain" description="Methyltransferase" evidence="1">
    <location>
        <begin position="39"/>
        <end position="133"/>
    </location>
</feature>
<dbReference type="GO" id="GO:0032259">
    <property type="term" value="P:methylation"/>
    <property type="evidence" value="ECO:0007669"/>
    <property type="project" value="UniProtKB-KW"/>
</dbReference>
<reference evidence="3" key="1">
    <citation type="journal article" date="2022" name="Microbiol. Resour. Announc.">
        <title>Draft Genome Sequence of a Methanogenic Archaeon from West Spitsbergen Permafrost.</title>
        <authorList>
            <person name="Trubitsyn V."/>
            <person name="Rivkina E."/>
            <person name="Shcherbakova V."/>
        </authorList>
    </citation>
    <scope>NUCLEOTIDE SEQUENCE [LARGE SCALE GENOMIC DNA]</scope>
    <source>
        <strain evidence="3">VT</strain>
    </source>
</reference>
<protein>
    <submittedName>
        <fullName evidence="2">Methyltransferase domain-containing protein</fullName>
    </submittedName>
</protein>
<dbReference type="Gene3D" id="3.40.50.150">
    <property type="entry name" value="Vaccinia Virus protein VP39"/>
    <property type="match status" value="1"/>
</dbReference>
<keyword evidence="2" id="KW-0489">Methyltransferase</keyword>
<proteinExistence type="predicted"/>
<gene>
    <name evidence="2" type="ORF">K8N75_10225</name>
</gene>
<sequence length="207" mass="23040">MELNPHDLDLKVKNIYSPTYPIIANQITKKFGINKGICIDIGTGPAPLSIALAKITSLKIYAMDISEEMCQIAEQNITTECLKNRIFPINGDVLNMPFENGFANLVISRGSMFFWKDLSSGFKEIFRVLKPDGGGYIGGGFGSGELKEKIKNKFKEINEDSSENFYKSPPKISINTLKLAVDNAGIKDYSLINNDSGLWVIIHKKRD</sequence>
<dbReference type="EMBL" id="JAIOUQ010000013">
    <property type="protein sequence ID" value="MBZ2166412.1"/>
    <property type="molecule type" value="Genomic_DNA"/>
</dbReference>